<accession>A0A371ASK3</accession>
<comment type="caution">
    <text evidence="1">The sequence shown here is derived from an EMBL/GenBank/DDBJ whole genome shotgun (WGS) entry which is preliminary data.</text>
</comment>
<organism evidence="1 2">
    <name type="scientific">Anaerosacchariphilus polymeriproducens</name>
    <dbReference type="NCBI Taxonomy" id="1812858"/>
    <lineage>
        <taxon>Bacteria</taxon>
        <taxon>Bacillati</taxon>
        <taxon>Bacillota</taxon>
        <taxon>Clostridia</taxon>
        <taxon>Lachnospirales</taxon>
        <taxon>Lachnospiraceae</taxon>
        <taxon>Anaerosacchariphilus</taxon>
    </lineage>
</organism>
<name>A0A371ASK3_9FIRM</name>
<protein>
    <submittedName>
        <fullName evidence="1">Uncharacterized protein</fullName>
    </submittedName>
</protein>
<dbReference type="Proteomes" id="UP000255036">
    <property type="component" value="Unassembled WGS sequence"/>
</dbReference>
<evidence type="ECO:0000313" key="1">
    <source>
        <dbReference type="EMBL" id="RDU22529.1"/>
    </source>
</evidence>
<evidence type="ECO:0000313" key="2">
    <source>
        <dbReference type="Proteomes" id="UP000255036"/>
    </source>
</evidence>
<reference evidence="1 2" key="1">
    <citation type="submission" date="2018-07" db="EMBL/GenBank/DDBJ databases">
        <title>Anaerosacharophilus polymeroproducens gen. nov. sp. nov., an anaerobic bacterium isolated from salt field.</title>
        <authorList>
            <person name="Kim W."/>
            <person name="Yang S.-H."/>
            <person name="Oh J."/>
            <person name="Lee J.-H."/>
            <person name="Kwon K.K."/>
        </authorList>
    </citation>
    <scope>NUCLEOTIDE SEQUENCE [LARGE SCALE GENOMIC DNA]</scope>
    <source>
        <strain evidence="1 2">MCWD5</strain>
    </source>
</reference>
<proteinExistence type="predicted"/>
<dbReference type="RefSeq" id="WP_115482939.1">
    <property type="nucleotide sequence ID" value="NZ_QRCT01000049.1"/>
</dbReference>
<dbReference type="AlphaFoldDB" id="A0A371ASK3"/>
<dbReference type="OrthoDB" id="6400670at2"/>
<dbReference type="EMBL" id="QRCT01000049">
    <property type="protein sequence ID" value="RDU22529.1"/>
    <property type="molecule type" value="Genomic_DNA"/>
</dbReference>
<sequence>MGKFQMTEEYAFGPWILKISEKYPIPKLFQPYFQNSPSPLIFVKIPRDIDRQQIKGVVDLYDYVIAMYQDFIHIAKREEEKEVSELKILYSDIECVENYIDLLDGRLKIYLHNSLFEIKYNAVSEDIIQEMIQLIRSKYTQSTYQLFEKSYCLNESMDNIYFTLLKQLKSDGSNEKIFAMQPVIRTKEIENSKIKKLYRTFFYKKLLSSVFLSNEQELIILSRGKTFKQFREVIYSYSFKFIPLENIINIEQEILSEYQNIVRIGVRTQNYLFHNLLDSKNTYTKNFFDIHKRPVI</sequence>
<gene>
    <name evidence="1" type="ORF">DWV06_14700</name>
</gene>
<keyword evidence="2" id="KW-1185">Reference proteome</keyword>